<dbReference type="Pfam" id="PF03929">
    <property type="entry name" value="PepSY_TM"/>
    <property type="match status" value="1"/>
</dbReference>
<evidence type="ECO:0000256" key="1">
    <source>
        <dbReference type="SAM" id="Phobius"/>
    </source>
</evidence>
<feature type="transmembrane region" description="Helical" evidence="1">
    <location>
        <begin position="191"/>
        <end position="213"/>
    </location>
</feature>
<feature type="transmembrane region" description="Helical" evidence="1">
    <location>
        <begin position="365"/>
        <end position="387"/>
    </location>
</feature>
<feature type="transmembrane region" description="Helical" evidence="1">
    <location>
        <begin position="446"/>
        <end position="465"/>
    </location>
</feature>
<feature type="transmembrane region" description="Helical" evidence="1">
    <location>
        <begin position="19"/>
        <end position="39"/>
    </location>
</feature>
<comment type="caution">
    <text evidence="2">The sequence shown here is derived from an EMBL/GenBank/DDBJ whole genome shotgun (WGS) entry which is preliminary data.</text>
</comment>
<dbReference type="Proteomes" id="UP001465153">
    <property type="component" value="Unassembled WGS sequence"/>
</dbReference>
<evidence type="ECO:0000313" key="3">
    <source>
        <dbReference type="Proteomes" id="UP001465153"/>
    </source>
</evidence>
<organism evidence="2 3">
    <name type="scientific">Sessilibacter corallicola</name>
    <dbReference type="NCBI Taxonomy" id="2904075"/>
    <lineage>
        <taxon>Bacteria</taxon>
        <taxon>Pseudomonadati</taxon>
        <taxon>Pseudomonadota</taxon>
        <taxon>Gammaproteobacteria</taxon>
        <taxon>Cellvibrionales</taxon>
        <taxon>Cellvibrionaceae</taxon>
        <taxon>Sessilibacter</taxon>
    </lineage>
</organism>
<keyword evidence="3" id="KW-1185">Reference proteome</keyword>
<proteinExistence type="predicted"/>
<dbReference type="RefSeq" id="WP_353303638.1">
    <property type="nucleotide sequence ID" value="NZ_BAABWN010000009.1"/>
</dbReference>
<feature type="transmembrane region" description="Helical" evidence="1">
    <location>
        <begin position="393"/>
        <end position="409"/>
    </location>
</feature>
<sequence length="490" mass="54404">MANPPANFVKTCAVSHSTLGLFIAALLYLVCISGSLAVFKDDIERWEQPLAQETQLPPISAIEKSFNEALNDSQKVTEHMYLVFPSESLPRYKIASEKEGWYLNESGEPDASAYTYFADLLSHLHTYLHLPSAIGIYVVSLMGILLSALIISGFLSHPNIIKDAFKWRKQNSARLYETDLHNRLSVWGAPFYLMLAITGAYFGFIGLLLASFAQFEYDGDRQAVITEVFGEEPKLTEQPKYIQLEKIIDAASEIDSGQKLFAVVHDSGTDSQFVELYIQQANRFLYSEVYRFDVNGNYLGSDDYLNGSVGKQIGFSTYRLHFGLFFGFSVKLLYFVLGMCLTVICVTGVNIWLLKRKHQDFVNPLWAAVVWGAPLSIIVAAISSLILHTSSAVGFWLPYVLCMLASLSSKNAAVFKNQLMIANAASAILLLLVHVALFGWTLFSPASILLTVALITYIGVLTYFLNYKNRIGEKSVSKDLGDKNTGVASS</sequence>
<feature type="transmembrane region" description="Helical" evidence="1">
    <location>
        <begin position="134"/>
        <end position="156"/>
    </location>
</feature>
<accession>A0ABQ0ABD2</accession>
<gene>
    <name evidence="2" type="ORF">NBRC116591_27760</name>
</gene>
<reference evidence="2 3" key="1">
    <citation type="submission" date="2024-04" db="EMBL/GenBank/DDBJ databases">
        <title>Draft genome sequence of Sessilibacter corallicola NBRC 116591.</title>
        <authorList>
            <person name="Miyakawa T."/>
            <person name="Kusuya Y."/>
            <person name="Miura T."/>
        </authorList>
    </citation>
    <scope>NUCLEOTIDE SEQUENCE [LARGE SCALE GENOMIC DNA]</scope>
    <source>
        <strain evidence="2 3">KU-00831-HH</strain>
    </source>
</reference>
<evidence type="ECO:0008006" key="4">
    <source>
        <dbReference type="Google" id="ProtNLM"/>
    </source>
</evidence>
<keyword evidence="1" id="KW-1133">Transmembrane helix</keyword>
<dbReference type="PANTHER" id="PTHR34219">
    <property type="entry name" value="IRON-REGULATED INNER MEMBRANE PROTEIN-RELATED"/>
    <property type="match status" value="1"/>
</dbReference>
<keyword evidence="1" id="KW-0472">Membrane</keyword>
<keyword evidence="1" id="KW-0812">Transmembrane</keyword>
<evidence type="ECO:0000313" key="2">
    <source>
        <dbReference type="EMBL" id="GAA6168965.1"/>
    </source>
</evidence>
<dbReference type="InterPro" id="IPR005625">
    <property type="entry name" value="PepSY-ass_TM"/>
</dbReference>
<dbReference type="EMBL" id="BAABWN010000009">
    <property type="protein sequence ID" value="GAA6168965.1"/>
    <property type="molecule type" value="Genomic_DNA"/>
</dbReference>
<dbReference type="PANTHER" id="PTHR34219:SF4">
    <property type="entry name" value="PEPSY DOMAIN-CONTAINING PROTEIN"/>
    <property type="match status" value="1"/>
</dbReference>
<feature type="transmembrane region" description="Helical" evidence="1">
    <location>
        <begin position="421"/>
        <end position="440"/>
    </location>
</feature>
<name>A0ABQ0ABD2_9GAMM</name>
<protein>
    <recommendedName>
        <fullName evidence="4">PepSY domain-containing protein</fullName>
    </recommendedName>
</protein>
<feature type="transmembrane region" description="Helical" evidence="1">
    <location>
        <begin position="332"/>
        <end position="353"/>
    </location>
</feature>